<evidence type="ECO:0000256" key="6">
    <source>
        <dbReference type="SAM" id="MobiDB-lite"/>
    </source>
</evidence>
<accession>A0A9P8WIP7</accession>
<comment type="subcellular location">
    <subcellularLocation>
        <location evidence="1">Cell membrane</location>
        <topology evidence="1">Multi-pass membrane protein</topology>
    </subcellularLocation>
</comment>
<dbReference type="GO" id="GO:0015095">
    <property type="term" value="F:magnesium ion transmembrane transporter activity"/>
    <property type="evidence" value="ECO:0007669"/>
    <property type="project" value="TreeGrafter"/>
</dbReference>
<evidence type="ECO:0000256" key="3">
    <source>
        <dbReference type="ARBA" id="ARBA00022989"/>
    </source>
</evidence>
<evidence type="ECO:0000313" key="8">
    <source>
        <dbReference type="EMBL" id="KAH6900206.1"/>
    </source>
</evidence>
<evidence type="ECO:0000313" key="9">
    <source>
        <dbReference type="Proteomes" id="UP000777438"/>
    </source>
</evidence>
<reference evidence="8 9" key="1">
    <citation type="journal article" date="2021" name="Nat. Commun.">
        <title>Genetic determinants of endophytism in the Arabidopsis root mycobiome.</title>
        <authorList>
            <person name="Mesny F."/>
            <person name="Miyauchi S."/>
            <person name="Thiergart T."/>
            <person name="Pickel B."/>
            <person name="Atanasova L."/>
            <person name="Karlsson M."/>
            <person name="Huettel B."/>
            <person name="Barry K.W."/>
            <person name="Haridas S."/>
            <person name="Chen C."/>
            <person name="Bauer D."/>
            <person name="Andreopoulos W."/>
            <person name="Pangilinan J."/>
            <person name="LaButti K."/>
            <person name="Riley R."/>
            <person name="Lipzen A."/>
            <person name="Clum A."/>
            <person name="Drula E."/>
            <person name="Henrissat B."/>
            <person name="Kohler A."/>
            <person name="Grigoriev I.V."/>
            <person name="Martin F.M."/>
            <person name="Hacquard S."/>
        </authorList>
    </citation>
    <scope>NUCLEOTIDE SEQUENCE [LARGE SCALE GENOMIC DNA]</scope>
    <source>
        <strain evidence="8 9">MPI-CAGE-CH-0241</strain>
    </source>
</reference>
<keyword evidence="9" id="KW-1185">Reference proteome</keyword>
<evidence type="ECO:0000256" key="1">
    <source>
        <dbReference type="ARBA" id="ARBA00004651"/>
    </source>
</evidence>
<proteinExistence type="predicted"/>
<evidence type="ECO:0000256" key="7">
    <source>
        <dbReference type="SAM" id="Phobius"/>
    </source>
</evidence>
<dbReference type="InterPro" id="IPR002523">
    <property type="entry name" value="MgTranspt_CorA/ZnTranspt_ZntB"/>
</dbReference>
<dbReference type="PANTHER" id="PTHR46494:SF3">
    <property type="entry name" value="ZINC TRANSPORT PROTEIN ZNTB"/>
    <property type="match status" value="1"/>
</dbReference>
<feature type="compositionally biased region" description="Polar residues" evidence="6">
    <location>
        <begin position="94"/>
        <end position="106"/>
    </location>
</feature>
<sequence>MTTPTTYSPPLTHQSIDDLIRVAEAHHEQYIRILHTLQDSLAPRRADNKPRSIITIPEPFTPPLRALSVPTFGSDAGNVSATAIFARRRPRASTLETTAERPSSLTPELRPLMGSPRSHTTNLNDDDVSFIPLLDETSVMSTCGRPVEDETVIPVRYPLEPMCWTDDMLMSHLGNTDFTPEMDKLLEDVVKRRGDMDHAVSFRDFASYEREGYVQSTFEVYEVGTDTMPIKLSEDADVDLDGPTEVKYAGSGPYENPPIIVDAPTVWEAIRHVNPDGQSVGRITIVQEPTPLILAALHLTMSPHFDMTELLFHLLSDEPNRGRTHAFMHRAFERVPSAPSSSPYASSSPTVLPVDLTSRAPPSPIPPLPTLSTANIRQRSFFFVFKYYTVVGPGLTPAPWQRFDNRPLDKRLGDHIDIAECGSILALSLGGDPTKPVRMRPRRERVREGFLFDTFGPWHLLSIQSFPDNVHTVRGDEFQAKHFVNGPSAFLELLVAEYRDAGKRNQTLHEHITKLITPKTEFMFDPKVRDKLLFEDKHFTYIRRYFWAFNTLAVVNTGIKAMMSAYLDTFTDEFWAGDHPILWPHPHHHPDSPAAAAYREHMDNLRRELDKVVRELGDVLKRNERTRKEIENLRDQLFSGSSIKESRRAIEQGDNIRILTMISMIFLPLTFVTSVFGMTKFTIPADDWRFAVTMVLVCVPFMLLISLLQTRSFALVVSKLGSAVTFPARQVASLLRRGTRDNPEVPDNRSTAALSQRRVRVRRAGKWTWRWPWGMGGVASDEGAERV</sequence>
<evidence type="ECO:0000256" key="2">
    <source>
        <dbReference type="ARBA" id="ARBA00022692"/>
    </source>
</evidence>
<protein>
    <submittedName>
        <fullName evidence="8">Cora-like Mg2+ transporter protein-domain-containing protein</fullName>
    </submittedName>
</protein>
<dbReference type="SUPFAM" id="SSF144083">
    <property type="entry name" value="Magnesium transport protein CorA, transmembrane region"/>
    <property type="match status" value="1"/>
</dbReference>
<dbReference type="AlphaFoldDB" id="A0A9P8WIP7"/>
<keyword evidence="5" id="KW-0175">Coiled coil</keyword>
<evidence type="ECO:0000256" key="5">
    <source>
        <dbReference type="SAM" id="Coils"/>
    </source>
</evidence>
<dbReference type="Pfam" id="PF01544">
    <property type="entry name" value="CorA"/>
    <property type="match status" value="1"/>
</dbReference>
<comment type="caution">
    <text evidence="8">The sequence shown here is derived from an EMBL/GenBank/DDBJ whole genome shotgun (WGS) entry which is preliminary data.</text>
</comment>
<dbReference type="GO" id="GO:0015087">
    <property type="term" value="F:cobalt ion transmembrane transporter activity"/>
    <property type="evidence" value="ECO:0007669"/>
    <property type="project" value="TreeGrafter"/>
</dbReference>
<feature type="region of interest" description="Disordered" evidence="6">
    <location>
        <begin position="90"/>
        <end position="121"/>
    </location>
</feature>
<keyword evidence="4 7" id="KW-0472">Membrane</keyword>
<feature type="transmembrane region" description="Helical" evidence="7">
    <location>
        <begin position="688"/>
        <end position="708"/>
    </location>
</feature>
<gene>
    <name evidence="8" type="ORF">B0T10DRAFT_469921</name>
</gene>
<dbReference type="PANTHER" id="PTHR46494">
    <property type="entry name" value="CORA FAMILY METAL ION TRANSPORTER (EUROFUNG)"/>
    <property type="match status" value="1"/>
</dbReference>
<organism evidence="8 9">
    <name type="scientific">Thelonectria olida</name>
    <dbReference type="NCBI Taxonomy" id="1576542"/>
    <lineage>
        <taxon>Eukaryota</taxon>
        <taxon>Fungi</taxon>
        <taxon>Dikarya</taxon>
        <taxon>Ascomycota</taxon>
        <taxon>Pezizomycotina</taxon>
        <taxon>Sordariomycetes</taxon>
        <taxon>Hypocreomycetidae</taxon>
        <taxon>Hypocreales</taxon>
        <taxon>Nectriaceae</taxon>
        <taxon>Thelonectria</taxon>
    </lineage>
</organism>
<dbReference type="OrthoDB" id="5430750at2759"/>
<keyword evidence="2 7" id="KW-0812">Transmembrane</keyword>
<dbReference type="Gene3D" id="1.20.58.340">
    <property type="entry name" value="Magnesium transport protein CorA, transmembrane region"/>
    <property type="match status" value="1"/>
</dbReference>
<evidence type="ECO:0000256" key="4">
    <source>
        <dbReference type="ARBA" id="ARBA00023136"/>
    </source>
</evidence>
<keyword evidence="3 7" id="KW-1133">Transmembrane helix</keyword>
<dbReference type="GO" id="GO:0050897">
    <property type="term" value="F:cobalt ion binding"/>
    <property type="evidence" value="ECO:0007669"/>
    <property type="project" value="TreeGrafter"/>
</dbReference>
<feature type="transmembrane region" description="Helical" evidence="7">
    <location>
        <begin position="656"/>
        <end position="676"/>
    </location>
</feature>
<feature type="coiled-coil region" evidence="5">
    <location>
        <begin position="595"/>
        <end position="636"/>
    </location>
</feature>
<dbReference type="GO" id="GO:0000287">
    <property type="term" value="F:magnesium ion binding"/>
    <property type="evidence" value="ECO:0007669"/>
    <property type="project" value="TreeGrafter"/>
</dbReference>
<name>A0A9P8WIP7_9HYPO</name>
<dbReference type="GO" id="GO:0005886">
    <property type="term" value="C:plasma membrane"/>
    <property type="evidence" value="ECO:0007669"/>
    <property type="project" value="UniProtKB-SubCell"/>
</dbReference>
<dbReference type="EMBL" id="JAGPYM010000001">
    <property type="protein sequence ID" value="KAH6900206.1"/>
    <property type="molecule type" value="Genomic_DNA"/>
</dbReference>
<dbReference type="InterPro" id="IPR045863">
    <property type="entry name" value="CorA_TM1_TM2"/>
</dbReference>
<dbReference type="Proteomes" id="UP000777438">
    <property type="component" value="Unassembled WGS sequence"/>
</dbReference>